<evidence type="ECO:0000313" key="3">
    <source>
        <dbReference type="Proteomes" id="UP000224563"/>
    </source>
</evidence>
<gene>
    <name evidence="2" type="ORF">CSX02_00665</name>
</gene>
<accession>A0A2G3E6M8</accession>
<protein>
    <submittedName>
        <fullName evidence="2">Uncharacterized protein</fullName>
    </submittedName>
</protein>
<dbReference type="EMBL" id="PDYG01000002">
    <property type="protein sequence ID" value="PHU38851.1"/>
    <property type="molecule type" value="Genomic_DNA"/>
</dbReference>
<evidence type="ECO:0000256" key="1">
    <source>
        <dbReference type="SAM" id="Phobius"/>
    </source>
</evidence>
<dbReference type="RefSeq" id="WP_099385246.1">
    <property type="nucleotide sequence ID" value="NZ_JANSWH010000069.1"/>
</dbReference>
<keyword evidence="3" id="KW-1185">Reference proteome</keyword>
<organism evidence="2 3">
    <name type="scientific">Agathobacter ruminis</name>
    <dbReference type="NCBI Taxonomy" id="1712665"/>
    <lineage>
        <taxon>Bacteria</taxon>
        <taxon>Bacillati</taxon>
        <taxon>Bacillota</taxon>
        <taxon>Clostridia</taxon>
        <taxon>Lachnospirales</taxon>
        <taxon>Lachnospiraceae</taxon>
        <taxon>Agathobacter</taxon>
    </lineage>
</organism>
<comment type="caution">
    <text evidence="2">The sequence shown here is derived from an EMBL/GenBank/DDBJ whole genome shotgun (WGS) entry which is preliminary data.</text>
</comment>
<proteinExistence type="predicted"/>
<keyword evidence="1" id="KW-0812">Transmembrane</keyword>
<reference evidence="2 3" key="2">
    <citation type="submission" date="2017-10" db="EMBL/GenBank/DDBJ databases">
        <authorList>
            <person name="Banno H."/>
            <person name="Chua N.-H."/>
        </authorList>
    </citation>
    <scope>NUCLEOTIDE SEQUENCE [LARGE SCALE GENOMIC DNA]</scope>
    <source>
        <strain evidence="2 3">JK623</strain>
    </source>
</reference>
<feature type="transmembrane region" description="Helical" evidence="1">
    <location>
        <begin position="6"/>
        <end position="24"/>
    </location>
</feature>
<keyword evidence="1" id="KW-0472">Membrane</keyword>
<keyword evidence="1" id="KW-1133">Transmembrane helix</keyword>
<evidence type="ECO:0000313" key="2">
    <source>
        <dbReference type="EMBL" id="PHU38851.1"/>
    </source>
</evidence>
<name>A0A2G3E6M8_9FIRM</name>
<sequence>MKKKLIGIVLILVIVAVGGGIFIYHNQKATESTKQVVDKVLDSSNLVNLLSYNDMESGVEHLEEEYDEFKELSSREDSVDELLDAYDRIDNLDEVDQIYAIQFITGYINLHKEKLTSEQLERCKKYNLL</sequence>
<reference evidence="2 3" key="1">
    <citation type="submission" date="2017-10" db="EMBL/GenBank/DDBJ databases">
        <title>Resolving the taxonomy of Roseburia spp., Eubacterium rectale and Agathobacter spp. through phylogenomic analysis.</title>
        <authorList>
            <person name="Sheridan P.O."/>
            <person name="Walker A.W."/>
            <person name="Duncan S.H."/>
            <person name="Scott K.P."/>
            <person name="Toole P.W.O."/>
            <person name="Luis P."/>
            <person name="Flint H.J."/>
        </authorList>
    </citation>
    <scope>NUCLEOTIDE SEQUENCE [LARGE SCALE GENOMIC DNA]</scope>
    <source>
        <strain evidence="2 3">JK623</strain>
    </source>
</reference>
<dbReference type="AlphaFoldDB" id="A0A2G3E6M8"/>
<dbReference type="Proteomes" id="UP000224563">
    <property type="component" value="Unassembled WGS sequence"/>
</dbReference>